<evidence type="ECO:0000313" key="7">
    <source>
        <dbReference type="Proteomes" id="UP000622580"/>
    </source>
</evidence>
<dbReference type="Proteomes" id="UP000622580">
    <property type="component" value="Unassembled WGS sequence"/>
</dbReference>
<reference evidence="6" key="1">
    <citation type="submission" date="2021-04" db="EMBL/GenBank/DDBJ databases">
        <title>Draft genome assembly of strain Phenylobacterium sp. 20VBR1 using MiniION and Illumina platforms.</title>
        <authorList>
            <person name="Thomas F.A."/>
            <person name="Krishnan K.P."/>
            <person name="Sinha R.K."/>
        </authorList>
    </citation>
    <scope>NUCLEOTIDE SEQUENCE</scope>
    <source>
        <strain evidence="6">20VBR1</strain>
    </source>
</reference>
<dbReference type="SUPFAM" id="SSF52833">
    <property type="entry name" value="Thioredoxin-like"/>
    <property type="match status" value="1"/>
</dbReference>
<dbReference type="InterPro" id="IPR003782">
    <property type="entry name" value="SCO1/SenC"/>
</dbReference>
<feature type="disulfide bond" description="Redox-active" evidence="4">
    <location>
        <begin position="70"/>
        <end position="74"/>
    </location>
</feature>
<keyword evidence="3" id="KW-0479">Metal-binding</keyword>
<dbReference type="InterPro" id="IPR036249">
    <property type="entry name" value="Thioredoxin-like_sf"/>
</dbReference>
<proteinExistence type="inferred from homology"/>
<dbReference type="CDD" id="cd02968">
    <property type="entry name" value="SCO"/>
    <property type="match status" value="1"/>
</dbReference>
<evidence type="ECO:0000256" key="2">
    <source>
        <dbReference type="ARBA" id="ARBA00023008"/>
    </source>
</evidence>
<dbReference type="PANTHER" id="PTHR12151">
    <property type="entry name" value="ELECTRON TRANSPORT PROTIN SCO1/SENC FAMILY MEMBER"/>
    <property type="match status" value="1"/>
</dbReference>
<evidence type="ECO:0000313" key="6">
    <source>
        <dbReference type="EMBL" id="MBR7621790.1"/>
    </source>
</evidence>
<accession>A0A941D3T1</accession>
<dbReference type="PROSITE" id="PS51352">
    <property type="entry name" value="THIOREDOXIN_2"/>
    <property type="match status" value="1"/>
</dbReference>
<sequence length="196" mass="21260">MPRRNLIVIVCTVLSLALLGAVAWKTGVFKAPPTSLVGGPFQLVDQTGKPVDEKILRGKWSVVFFGYTYCPDVCPTTMVEMAQAQERLGPKAKDVQFLFISVDPERDTPAQLATYLSNDAFPKGTIGLTGTPAQVAVAAKAYRTFYRKVGTGTDYLMDHPTPAYLMDPKGRFDRVIPFGIGPDEVVTQVSAAMRGG</sequence>
<feature type="domain" description="Thioredoxin" evidence="5">
    <location>
        <begin position="32"/>
        <end position="194"/>
    </location>
</feature>
<keyword evidence="2 3" id="KW-0186">Copper</keyword>
<feature type="binding site" evidence="3">
    <location>
        <position position="159"/>
    </location>
    <ligand>
        <name>Cu cation</name>
        <dbReference type="ChEBI" id="CHEBI:23378"/>
    </ligand>
</feature>
<evidence type="ECO:0000256" key="1">
    <source>
        <dbReference type="ARBA" id="ARBA00010996"/>
    </source>
</evidence>
<keyword evidence="7" id="KW-1185">Reference proteome</keyword>
<evidence type="ECO:0000256" key="3">
    <source>
        <dbReference type="PIRSR" id="PIRSR603782-1"/>
    </source>
</evidence>
<protein>
    <submittedName>
        <fullName evidence="6">SCO family protein</fullName>
    </submittedName>
</protein>
<dbReference type="GO" id="GO:0046872">
    <property type="term" value="F:metal ion binding"/>
    <property type="evidence" value="ECO:0007669"/>
    <property type="project" value="UniProtKB-KW"/>
</dbReference>
<organism evidence="6 7">
    <name type="scientific">Phenylobacterium glaciei</name>
    <dbReference type="NCBI Taxonomy" id="2803784"/>
    <lineage>
        <taxon>Bacteria</taxon>
        <taxon>Pseudomonadati</taxon>
        <taxon>Pseudomonadota</taxon>
        <taxon>Alphaproteobacteria</taxon>
        <taxon>Caulobacterales</taxon>
        <taxon>Caulobacteraceae</taxon>
        <taxon>Phenylobacterium</taxon>
    </lineage>
</organism>
<comment type="caution">
    <text evidence="6">The sequence shown here is derived from an EMBL/GenBank/DDBJ whole genome shotgun (WGS) entry which is preliminary data.</text>
</comment>
<gene>
    <name evidence="6" type="ORF">JKL49_20535</name>
</gene>
<feature type="binding site" evidence="3">
    <location>
        <position position="74"/>
    </location>
    <ligand>
        <name>Cu cation</name>
        <dbReference type="ChEBI" id="CHEBI:23378"/>
    </ligand>
</feature>
<dbReference type="EMBL" id="JAGSGD010000003">
    <property type="protein sequence ID" value="MBR7621790.1"/>
    <property type="molecule type" value="Genomic_DNA"/>
</dbReference>
<dbReference type="FunFam" id="3.40.30.10:FF:000013">
    <property type="entry name" value="Blast:Protein SCO1 homolog, mitochondrial"/>
    <property type="match status" value="1"/>
</dbReference>
<dbReference type="PANTHER" id="PTHR12151:SF25">
    <property type="entry name" value="LINALOOL DEHYDRATASE_ISOMERASE DOMAIN-CONTAINING PROTEIN"/>
    <property type="match status" value="1"/>
</dbReference>
<evidence type="ECO:0000256" key="4">
    <source>
        <dbReference type="PIRSR" id="PIRSR603782-2"/>
    </source>
</evidence>
<comment type="similarity">
    <text evidence="1">Belongs to the SCO1/2 family.</text>
</comment>
<feature type="binding site" evidence="3">
    <location>
        <position position="70"/>
    </location>
    <ligand>
        <name>Cu cation</name>
        <dbReference type="ChEBI" id="CHEBI:23378"/>
    </ligand>
</feature>
<dbReference type="RefSeq" id="WP_215343306.1">
    <property type="nucleotide sequence ID" value="NZ_JAGSGD010000003.1"/>
</dbReference>
<name>A0A941D3T1_9CAUL</name>
<dbReference type="AlphaFoldDB" id="A0A941D3T1"/>
<evidence type="ECO:0000259" key="5">
    <source>
        <dbReference type="PROSITE" id="PS51352"/>
    </source>
</evidence>
<dbReference type="InterPro" id="IPR013766">
    <property type="entry name" value="Thioredoxin_domain"/>
</dbReference>
<dbReference type="Pfam" id="PF02630">
    <property type="entry name" value="SCO1-SenC"/>
    <property type="match status" value="1"/>
</dbReference>
<dbReference type="Gene3D" id="3.40.30.10">
    <property type="entry name" value="Glutaredoxin"/>
    <property type="match status" value="1"/>
</dbReference>
<keyword evidence="4" id="KW-1015">Disulfide bond</keyword>